<gene>
    <name evidence="1" type="ORF">GCM10010389_32290</name>
</gene>
<protein>
    <submittedName>
        <fullName evidence="1">Uncharacterized protein</fullName>
    </submittedName>
</protein>
<dbReference type="RefSeq" id="WP_229879591.1">
    <property type="nucleotide sequence ID" value="NZ_BMWH01000011.1"/>
</dbReference>
<keyword evidence="2" id="KW-1185">Reference proteome</keyword>
<reference evidence="1" key="2">
    <citation type="submission" date="2020-09" db="EMBL/GenBank/DDBJ databases">
        <authorList>
            <person name="Sun Q."/>
            <person name="Ohkuma M."/>
        </authorList>
    </citation>
    <scope>NUCLEOTIDE SEQUENCE</scope>
    <source>
        <strain evidence="1">JCM 5016</strain>
    </source>
</reference>
<dbReference type="AlphaFoldDB" id="A0A918RA38"/>
<comment type="caution">
    <text evidence="1">The sequence shown here is derived from an EMBL/GenBank/DDBJ whole genome shotgun (WGS) entry which is preliminary data.</text>
</comment>
<sequence length="59" mass="6916">MLFALIEFRKLEVDHDNGIDPEELAERFRPVVGSFDPTPFADEESQWNLSLEELEHGIW</sequence>
<dbReference type="Proteomes" id="UP000623010">
    <property type="component" value="Unassembled WGS sequence"/>
</dbReference>
<reference evidence="1" key="1">
    <citation type="journal article" date="2014" name="Int. J. Syst. Evol. Microbiol.">
        <title>Complete genome sequence of Corynebacterium casei LMG S-19264T (=DSM 44701T), isolated from a smear-ripened cheese.</title>
        <authorList>
            <consortium name="US DOE Joint Genome Institute (JGI-PGF)"/>
            <person name="Walter F."/>
            <person name="Albersmeier A."/>
            <person name="Kalinowski J."/>
            <person name="Ruckert C."/>
        </authorList>
    </citation>
    <scope>NUCLEOTIDE SEQUENCE</scope>
    <source>
        <strain evidence="1">JCM 5016</strain>
    </source>
</reference>
<organism evidence="1 2">
    <name type="scientific">Streptomyces echinoruber</name>
    <dbReference type="NCBI Taxonomy" id="68898"/>
    <lineage>
        <taxon>Bacteria</taxon>
        <taxon>Bacillati</taxon>
        <taxon>Actinomycetota</taxon>
        <taxon>Actinomycetes</taxon>
        <taxon>Kitasatosporales</taxon>
        <taxon>Streptomycetaceae</taxon>
        <taxon>Streptomyces</taxon>
    </lineage>
</organism>
<accession>A0A918RA38</accession>
<proteinExistence type="predicted"/>
<dbReference type="EMBL" id="BMWH01000011">
    <property type="protein sequence ID" value="GGZ91291.1"/>
    <property type="molecule type" value="Genomic_DNA"/>
</dbReference>
<name>A0A918RA38_9ACTN</name>
<evidence type="ECO:0000313" key="2">
    <source>
        <dbReference type="Proteomes" id="UP000623010"/>
    </source>
</evidence>
<evidence type="ECO:0000313" key="1">
    <source>
        <dbReference type="EMBL" id="GGZ91291.1"/>
    </source>
</evidence>